<dbReference type="CDD" id="cd17646">
    <property type="entry name" value="A_NRPS_AB3403-like"/>
    <property type="match status" value="1"/>
</dbReference>
<dbReference type="SUPFAM" id="SSF52777">
    <property type="entry name" value="CoA-dependent acyltransferases"/>
    <property type="match status" value="6"/>
</dbReference>
<dbReference type="GO" id="GO:0043041">
    <property type="term" value="P:amino acid activation for nonribosomal peptide biosynthetic process"/>
    <property type="evidence" value="ECO:0007669"/>
    <property type="project" value="UniProtKB-ARBA"/>
</dbReference>
<dbReference type="PROSITE" id="PS50075">
    <property type="entry name" value="CARRIER"/>
    <property type="match status" value="3"/>
</dbReference>
<dbReference type="FunFam" id="3.30.300.30:FF:000010">
    <property type="entry name" value="Enterobactin synthetase component F"/>
    <property type="match status" value="3"/>
</dbReference>
<evidence type="ECO:0000256" key="5">
    <source>
        <dbReference type="ARBA" id="ARBA00022598"/>
    </source>
</evidence>
<feature type="domain" description="Carrier" evidence="6">
    <location>
        <begin position="487"/>
        <end position="562"/>
    </location>
</feature>
<dbReference type="GO" id="GO:0044550">
    <property type="term" value="P:secondary metabolite biosynthetic process"/>
    <property type="evidence" value="ECO:0007669"/>
    <property type="project" value="UniProtKB-ARBA"/>
</dbReference>
<dbReference type="Gene3D" id="3.30.559.10">
    <property type="entry name" value="Chloramphenicol acetyltransferase-like domain"/>
    <property type="match status" value="3"/>
</dbReference>
<dbReference type="Gene3D" id="3.40.50.1820">
    <property type="entry name" value="alpha/beta hydrolase"/>
    <property type="match status" value="1"/>
</dbReference>
<dbReference type="CDD" id="cd05930">
    <property type="entry name" value="A_NRPS"/>
    <property type="match status" value="1"/>
</dbReference>
<dbReference type="InterPro" id="IPR001242">
    <property type="entry name" value="Condensation_dom"/>
</dbReference>
<dbReference type="NCBIfam" id="TIGR01720">
    <property type="entry name" value="NRPS-para261"/>
    <property type="match status" value="1"/>
</dbReference>
<dbReference type="PANTHER" id="PTHR45398">
    <property type="match status" value="1"/>
</dbReference>
<proteinExistence type="inferred from homology"/>
<sequence length="3185" mass="353636">VWDGGSLDVASLHAQANRLAHYLRDKGVGPDVPVAIAVERSPHLLIGLLAILKAGGAYVSLDPDYPPERLSYMLQDCGATLLLTQSHLLEGLAHLNSVSAIAMDCLKLDSWPSHAPGLHLHGDNLAYVIYTSGSTGQPKGVGNTHAALSERLQWMQATYALQADDVLMQKAPISFDVSVWECFWPLMTGCQLVLAAPGEHRDPQRIAQLVQQFGVTTLHFVPALLSLFVDEPQSALCHSLRRVFSGGEALPAELRNRVLQHLPNAQLHNRYGPTETAINVTHWHCSVEDGERSPIGRPLGNVLCRVLDSELNPLPAGVPGELCIGGIGLARGYLARPGLTAERFIADPLGAPGQRLYRTGDRVRWNAEGVLEYLGRLDQQVKLRGFRVEPQEIEACLLALPRVAQAAVVIRDTAAGPQLIGYYTAQNCTLGEEAQSRELKAALTAQLPDYMVPAQLLRLDAMPLSPSGKLDRRALPEPQWRVSEFVAPNTALEQQVAAIWRTVLGQTQIGLRDDFFALGGHSLLATQIVSRVRQACDVELALRTLFEASELGAFVEQVAQIQAAGQRNSQQPIGLVDRRQPVPLSYSQQRMWFLWKMEPNSPAYNVGGMARLKGLLDVGRFEAALQALLLRHETLRTTFPSVDGVACQRVHAETGVGMAWLDLSNLDEHTRQQRLQALADHEAHQPFDLEHGPLLRACMVKAGEREHYFVLTLHHIVTEGWAMDIFARELAELYEAFLDDRQSPLAPLAVQYLDYSVWQRQWLESGERQRQLDYWTVKLGNEHPLLELPADRPRPSVQSYKGELYRFDLSDDLAARVRAFNAEHGLTLFMTMTGTLAVLLHRYSGQNDLRIGAPVANRIRPESEGLIGAFLNTQVLRCELDGQMRVADVFEQVRNTVIEGQSHQDLPFDHLVDALQPPRSAAYNPLFQVMCNVQRWEFQQSRQLAGLTVEFLPNDARATKFDLNLEVTDLDHRLGCCLTYSTDLFDEPRIARMAEHWRNLLEALLGDPQQRLSELPLLGSDEQQRLLDGLAPSAAGHDLDLCIHRLFAEQAQAHPDAIALTFAGQHLSYGELDRRANQMAWMLRERGVGPQVRVGLALERSLDMVIGLLAILKAGGAYVPLDPEYPLERLHYMIEDSGIGVLLSHRALFEALGELPAGVVRSCLEDERDALAAYPTGEVPFISLAQHQAYLIYTSGSTGQPKGVVVCHGEIAMHCRAVIERFGMRRDDCELHFYSINFDAATERLLVPLLCGARVVLRAQGQWDAEQICQLIDEQQISILGFTPSYGSQLAQWLASREQTLPVRMCITGGEALTGEHLQRIRAAFSPEVFFNAYGPTETVVMPLASLAPAQLDEGVASVPIGQVIGARVAYILDAGLALVPQGAVGELYIGGAGLAQGYHQRAGLTAERFVADPFAANGGRLYRTGDLVRQRADGLVEYVGRIDHQVKIRGFRIELGEIENRLLDHPEVREAVVLALDMPGGKQLAAYLVCSAAQHDEQAQAALRDDLKRQLKTQLPDYMVPTHLLLLASMPLTANGKLDRRALPTPDIELNRQQYVAPSNALEQSLAQVWCDVLNLSQVGLDDNFFELGGDSILSIQVVSRARQLGIHFSPRDLFQHQTVQALASVATRTEHTHAEQGVLSGAVGLTPIQHWFFETPMAQRHHWNQTLLLEPAQRLEAPLLERALNALLEHHDALRLSFHQVDGQWRAHYRTDVAGDVLRHATVSDLQHSLDLFEQAQRSLDEQQGALVRAVLVDGPQGQQRLLLVIHHLAVDGVSWRVLLEDLQTLYRQLAQQQPPSLPGKTSALRAWTTRLHAYAGSDSLREELNLWQQQLSGPQIHLPCDNPQGGGQNRHGHTVSVQLDVERTTQLLQQAPSAYRTQVNDLLLTALARVLCRWSGQPSALIQLEGHGRETMFDDIDLSRTVGWFTSAYPLRLTPQAAGGQGASIKAIKEQLRGIPHKGLGYGVLRYLTDSATRQALADLPVAAVTFNYLGQFDQSFGADALFRPLAEATGAAHDPLAPLPNELSIDGQVYGGQLQLRWTFSAERYTPQTIVTLAEAYVSELETLIAHCLSAGAGGLTPSDFPLTALSQAQLDALPVAAQQIEDLYPLTPMQEGMLVHTLLEPGTGLYYMQDRYRINSALDPQRFAEAWQAVIARHEALRASFCWNVGEQMLQIIHRPGATAIDFLDWRGEPQDSHEPRLQALLKAEREAGFDLLNQAPFHLRLIRVDEARYWFMMSNHHILIDAWCRSLLMSDFFEIYSALGENRTAQLAAPPRYRDYIGWLQRQDLQQANGWWQRNLQGFEQTTYIPSDRPFLREHAGDSGGMRVGDCYTRLEVQDGVRLRELAQQHKLTINTFAQAAWALVLRRYSGERDVLFGVTVAGRPVELPQMQQTVGLFINSVALRVKMPADGQALEVRQWLSALLEHNMELREYEYVPLVTIQEHSELPKGQPLFDSLFVFENAPVDISVMDRAQHLNATSDSGRTHTNFPLTAVCYPGDDLGLHLSYDQRFFEHSSVERLLSEFKRLLLALMAGIDGDMAELPLLGEAEQHFLLDGCNQSQREYPLQQSYIELFEAQVAAHPQRVVARCLDQHWSYADLNSHSNRLGLALIAAGVRPDQPVALLAERGLELLGMIIGSFKAGAAYLPLDPGLPEARLSRIIELSRTPLLVCTAAYREQAQALLDESGCANRPRLLVWEEVHAQTLAEHNPQVYSQPDNLAYVIYTSGSTGLPKGVMVEQRGMLNNQLSKVPYLSLTEQDVIAQTASQSFDISVWQFLAAPLFGASVNIVPNALAHDPQALLAHVNAQSISVLESVPSLIQGMLAEDNVPLDGLRWLLPTGEAMPPELAQQWLLRYPKTGLVNAYGPAECSDDVAFFLVDTASTQGSYLPIGTPTDNNRLYVLDDALQLVPLGATGELCVAGTGVGRGYVSDPLRTASAFVPHPFGAPGERLYRTGDLARRRMDGVLEYVGRIDHQVKIRGYRIELGEIEARLHEHPWVRDAAVSVQQGPNGKYLVGYLVAAISDPGQNECLEHIKQRLRAELPEYMVPLHWQWLARLPLNANGKLDRRALPLIEIGQQQRDDYLAPRSPLEQTLADIWADVLNVEQVGVRDNFFELGGHSLLATQIASRVQKVLQRNVPLRAMFECNCVEQLALYIEGLESSEINEEKVDRLSDLMAELEGL</sequence>
<dbReference type="FunFam" id="3.40.50.980:FF:000002">
    <property type="entry name" value="Enterobactin synthetase component F"/>
    <property type="match status" value="1"/>
</dbReference>
<dbReference type="Gene3D" id="3.30.559.30">
    <property type="entry name" value="Nonribosomal peptide synthetase, condensation domain"/>
    <property type="match status" value="3"/>
</dbReference>
<dbReference type="InterPro" id="IPR020806">
    <property type="entry name" value="PKS_PP-bd"/>
</dbReference>
<dbReference type="GO" id="GO:0031177">
    <property type="term" value="F:phosphopantetheine binding"/>
    <property type="evidence" value="ECO:0007669"/>
    <property type="project" value="InterPro"/>
</dbReference>
<dbReference type="InterPro" id="IPR029058">
    <property type="entry name" value="AB_hydrolase_fold"/>
</dbReference>
<dbReference type="SUPFAM" id="SSF56801">
    <property type="entry name" value="Acetyl-CoA synthetase-like"/>
    <property type="match status" value="3"/>
</dbReference>
<dbReference type="InterPro" id="IPR010071">
    <property type="entry name" value="AA_adenyl_dom"/>
</dbReference>
<comment type="cofactor">
    <cofactor evidence="1">
        <name>pantetheine 4'-phosphate</name>
        <dbReference type="ChEBI" id="CHEBI:47942"/>
    </cofactor>
</comment>
<dbReference type="FunFam" id="3.40.50.12780:FF:000012">
    <property type="entry name" value="Non-ribosomal peptide synthetase"/>
    <property type="match status" value="2"/>
</dbReference>
<dbReference type="FunFam" id="1.10.1200.10:FF:000005">
    <property type="entry name" value="Nonribosomal peptide synthetase 1"/>
    <property type="match status" value="3"/>
</dbReference>
<dbReference type="NCBIfam" id="NF003417">
    <property type="entry name" value="PRK04813.1"/>
    <property type="match status" value="3"/>
</dbReference>
<dbReference type="InterPro" id="IPR000873">
    <property type="entry name" value="AMP-dep_synth/lig_dom"/>
</dbReference>
<dbReference type="InterPro" id="IPR045851">
    <property type="entry name" value="AMP-bd_C_sf"/>
</dbReference>
<dbReference type="PROSITE" id="PS00455">
    <property type="entry name" value="AMP_BINDING"/>
    <property type="match status" value="3"/>
</dbReference>
<evidence type="ECO:0000259" key="6">
    <source>
        <dbReference type="PROSITE" id="PS50075"/>
    </source>
</evidence>
<accession>A0A7X1Y523</accession>
<dbReference type="Gene3D" id="3.30.300.30">
    <property type="match status" value="3"/>
</dbReference>
<evidence type="ECO:0000313" key="8">
    <source>
        <dbReference type="Proteomes" id="UP000437970"/>
    </source>
</evidence>
<dbReference type="FunFam" id="3.40.50.980:FF:000001">
    <property type="entry name" value="Non-ribosomal peptide synthetase"/>
    <property type="match status" value="3"/>
</dbReference>
<protein>
    <submittedName>
        <fullName evidence="7">Amino acid adenylation domain-containing protein</fullName>
    </submittedName>
</protein>
<comment type="similarity">
    <text evidence="2">Belongs to the ATP-dependent AMP-binding enzyme family.</text>
</comment>
<dbReference type="CDD" id="cd19534">
    <property type="entry name" value="E_NRPS"/>
    <property type="match status" value="1"/>
</dbReference>
<dbReference type="RefSeq" id="WP_153383057.1">
    <property type="nucleotide sequence ID" value="NZ_WIVW01000077.1"/>
</dbReference>
<evidence type="ECO:0000313" key="7">
    <source>
        <dbReference type="EMBL" id="MQU29535.1"/>
    </source>
</evidence>
<name>A0A7X1Y523_9PSED</name>
<dbReference type="CDD" id="cd17649">
    <property type="entry name" value="A_NRPS_PvdJ-like"/>
    <property type="match status" value="1"/>
</dbReference>
<dbReference type="Proteomes" id="UP000437970">
    <property type="component" value="Unassembled WGS sequence"/>
</dbReference>
<dbReference type="InterPro" id="IPR010060">
    <property type="entry name" value="NRPS_synth"/>
</dbReference>
<feature type="domain" description="Carrier" evidence="6">
    <location>
        <begin position="3088"/>
        <end position="3163"/>
    </location>
</feature>
<dbReference type="InterPro" id="IPR006162">
    <property type="entry name" value="Ppantetheine_attach_site"/>
</dbReference>
<reference evidence="7 8" key="1">
    <citation type="submission" date="2019-10" db="EMBL/GenBank/DDBJ databases">
        <title>Evaluation of single-gene subtyping targets for Pseudomonas.</title>
        <authorList>
            <person name="Reichler S.J."/>
            <person name="Orsi R.H."/>
            <person name="Wiedmann M."/>
            <person name="Martin N.H."/>
            <person name="Murphy S.I."/>
        </authorList>
    </citation>
    <scope>NUCLEOTIDE SEQUENCE [LARGE SCALE GENOMIC DNA]</scope>
    <source>
        <strain evidence="7 8">FSL R10-1984</strain>
    </source>
</reference>
<evidence type="ECO:0000256" key="4">
    <source>
        <dbReference type="ARBA" id="ARBA00022553"/>
    </source>
</evidence>
<dbReference type="InterPro" id="IPR036736">
    <property type="entry name" value="ACP-like_sf"/>
</dbReference>
<dbReference type="NCBIfam" id="NF004282">
    <property type="entry name" value="PRK05691.1"/>
    <property type="match status" value="1"/>
</dbReference>
<dbReference type="SUPFAM" id="SSF47336">
    <property type="entry name" value="ACP-like"/>
    <property type="match status" value="3"/>
</dbReference>
<dbReference type="Pfam" id="PF13193">
    <property type="entry name" value="AMP-binding_C"/>
    <property type="match status" value="3"/>
</dbReference>
<keyword evidence="5" id="KW-0436">Ligase</keyword>
<evidence type="ECO:0000256" key="2">
    <source>
        <dbReference type="ARBA" id="ARBA00006432"/>
    </source>
</evidence>
<keyword evidence="3" id="KW-0596">Phosphopantetheine</keyword>
<dbReference type="EMBL" id="WIVW01000077">
    <property type="protein sequence ID" value="MQU29535.1"/>
    <property type="molecule type" value="Genomic_DNA"/>
</dbReference>
<dbReference type="Gene3D" id="2.30.38.10">
    <property type="entry name" value="Luciferase, Domain 3"/>
    <property type="match status" value="3"/>
</dbReference>
<dbReference type="FunFam" id="2.30.38.10:FF:000001">
    <property type="entry name" value="Non-ribosomal peptide synthetase PvdI"/>
    <property type="match status" value="3"/>
</dbReference>
<feature type="non-terminal residue" evidence="7">
    <location>
        <position position="1"/>
    </location>
</feature>
<evidence type="ECO:0000256" key="3">
    <source>
        <dbReference type="ARBA" id="ARBA00022450"/>
    </source>
</evidence>
<dbReference type="Pfam" id="PF00501">
    <property type="entry name" value="AMP-binding"/>
    <property type="match status" value="3"/>
</dbReference>
<gene>
    <name evidence="7" type="ORF">GHO29_24085</name>
</gene>
<dbReference type="CDD" id="cd19531">
    <property type="entry name" value="LCL_NRPS-like"/>
    <property type="match status" value="1"/>
</dbReference>
<dbReference type="InterPro" id="IPR025110">
    <property type="entry name" value="AMP-bd_C"/>
</dbReference>
<organism evidence="7 8">
    <name type="scientific">Pseudomonas helleri</name>
    <dbReference type="NCBI Taxonomy" id="1608996"/>
    <lineage>
        <taxon>Bacteria</taxon>
        <taxon>Pseudomonadati</taxon>
        <taxon>Pseudomonadota</taxon>
        <taxon>Gammaproteobacteria</taxon>
        <taxon>Pseudomonadales</taxon>
        <taxon>Pseudomonadaceae</taxon>
        <taxon>Pseudomonas</taxon>
    </lineage>
</organism>
<dbReference type="NCBIfam" id="TIGR01733">
    <property type="entry name" value="AA-adenyl-dom"/>
    <property type="match status" value="3"/>
</dbReference>
<evidence type="ECO:0000256" key="1">
    <source>
        <dbReference type="ARBA" id="ARBA00001957"/>
    </source>
</evidence>
<dbReference type="Gene3D" id="1.10.1200.10">
    <property type="entry name" value="ACP-like"/>
    <property type="match status" value="2"/>
</dbReference>
<dbReference type="FunFam" id="3.30.559.10:FF:000012">
    <property type="entry name" value="Non-ribosomal peptide synthetase"/>
    <property type="match status" value="1"/>
</dbReference>
<dbReference type="SMART" id="SM00823">
    <property type="entry name" value="PKS_PP"/>
    <property type="match status" value="3"/>
</dbReference>
<dbReference type="InterPro" id="IPR009081">
    <property type="entry name" value="PP-bd_ACP"/>
</dbReference>
<dbReference type="PANTHER" id="PTHR45398:SF1">
    <property type="entry name" value="ENZYME, PUTATIVE (JCVI)-RELATED"/>
    <property type="match status" value="1"/>
</dbReference>
<dbReference type="GO" id="GO:0016874">
    <property type="term" value="F:ligase activity"/>
    <property type="evidence" value="ECO:0007669"/>
    <property type="project" value="UniProtKB-KW"/>
</dbReference>
<dbReference type="Pfam" id="PF00550">
    <property type="entry name" value="PP-binding"/>
    <property type="match status" value="3"/>
</dbReference>
<keyword evidence="4" id="KW-0597">Phosphoprotein</keyword>
<dbReference type="CDD" id="cd19543">
    <property type="entry name" value="DCL_NRPS"/>
    <property type="match status" value="1"/>
</dbReference>
<dbReference type="FunFam" id="3.30.559.30:FF:000001">
    <property type="entry name" value="Non-ribosomal peptide synthetase"/>
    <property type="match status" value="1"/>
</dbReference>
<dbReference type="PROSITE" id="PS00012">
    <property type="entry name" value="PHOSPHOPANTETHEINE"/>
    <property type="match status" value="3"/>
</dbReference>
<comment type="caution">
    <text evidence="7">The sequence shown here is derived from an EMBL/GenBank/DDBJ whole genome shotgun (WGS) entry which is preliminary data.</text>
</comment>
<dbReference type="Pfam" id="PF00668">
    <property type="entry name" value="Condensation"/>
    <property type="match status" value="3"/>
</dbReference>
<dbReference type="InterPro" id="IPR023213">
    <property type="entry name" value="CAT-like_dom_sf"/>
</dbReference>
<feature type="domain" description="Carrier" evidence="6">
    <location>
        <begin position="1558"/>
        <end position="1632"/>
    </location>
</feature>
<dbReference type="InterPro" id="IPR020845">
    <property type="entry name" value="AMP-binding_CS"/>
</dbReference>
<dbReference type="Gene3D" id="3.40.50.980">
    <property type="match status" value="6"/>
</dbReference>